<dbReference type="CDD" id="cd12914">
    <property type="entry name" value="PDC1_DGC_like"/>
    <property type="match status" value="1"/>
</dbReference>
<dbReference type="InterPro" id="IPR003660">
    <property type="entry name" value="HAMP_dom"/>
</dbReference>
<keyword evidence="5" id="KW-1133">Transmembrane helix</keyword>
<accession>A1TUA2</accession>
<dbReference type="GO" id="GO:0007165">
    <property type="term" value="P:signal transduction"/>
    <property type="evidence" value="ECO:0007669"/>
    <property type="project" value="InterPro"/>
</dbReference>
<organism evidence="8 9">
    <name type="scientific">Paracidovorax citrulli (strain AAC00-1)</name>
    <name type="common">Acidovorax citrulli</name>
    <dbReference type="NCBI Taxonomy" id="397945"/>
    <lineage>
        <taxon>Bacteria</taxon>
        <taxon>Pseudomonadati</taxon>
        <taxon>Pseudomonadota</taxon>
        <taxon>Betaproteobacteria</taxon>
        <taxon>Burkholderiales</taxon>
        <taxon>Comamonadaceae</taxon>
        <taxon>Paracidovorax</taxon>
    </lineage>
</organism>
<reference evidence="8" key="1">
    <citation type="submission" date="2006-12" db="EMBL/GenBank/DDBJ databases">
        <title>Complete sequence of Acidovorax avenae subsp. citrulli AAC00-1.</title>
        <authorList>
            <consortium name="US DOE Joint Genome Institute"/>
            <person name="Copeland A."/>
            <person name="Lucas S."/>
            <person name="Lapidus A."/>
            <person name="Barry K."/>
            <person name="Detter J.C."/>
            <person name="Glavina del Rio T."/>
            <person name="Dalin E."/>
            <person name="Tice H."/>
            <person name="Pitluck S."/>
            <person name="Kiss H."/>
            <person name="Brettin T."/>
            <person name="Bruce D."/>
            <person name="Han C."/>
            <person name="Tapia R."/>
            <person name="Gilna P."/>
            <person name="Schmutz J."/>
            <person name="Larimer F."/>
            <person name="Land M."/>
            <person name="Hauser L."/>
            <person name="Kyrpides N."/>
            <person name="Kim E."/>
            <person name="Stahl D."/>
            <person name="Richardson P."/>
        </authorList>
    </citation>
    <scope>NUCLEOTIDE SEQUENCE</scope>
    <source>
        <strain evidence="8">AAC00-1</strain>
    </source>
</reference>
<dbReference type="InterPro" id="IPR050469">
    <property type="entry name" value="Diguanylate_Cyclase"/>
</dbReference>
<evidence type="ECO:0000313" key="8">
    <source>
        <dbReference type="EMBL" id="ABM34540.1"/>
    </source>
</evidence>
<dbReference type="EMBL" id="CP000512">
    <property type="protein sequence ID" value="ABM34540.1"/>
    <property type="molecule type" value="Genomic_DNA"/>
</dbReference>
<dbReference type="InterPro" id="IPR029787">
    <property type="entry name" value="Nucleotide_cyclase"/>
</dbReference>
<dbReference type="PROSITE" id="PS50887">
    <property type="entry name" value="GGDEF"/>
    <property type="match status" value="1"/>
</dbReference>
<dbReference type="InterPro" id="IPR043128">
    <property type="entry name" value="Rev_trsase/Diguanyl_cyclase"/>
</dbReference>
<comment type="catalytic activity">
    <reaction evidence="2">
        <text>2 GTP = 3',3'-c-di-GMP + 2 diphosphate</text>
        <dbReference type="Rhea" id="RHEA:24898"/>
        <dbReference type="ChEBI" id="CHEBI:33019"/>
        <dbReference type="ChEBI" id="CHEBI:37565"/>
        <dbReference type="ChEBI" id="CHEBI:58805"/>
        <dbReference type="EC" id="2.7.7.65"/>
    </reaction>
</comment>
<dbReference type="AlphaFoldDB" id="A1TUA2"/>
<feature type="domain" description="HAMP" evidence="6">
    <location>
        <begin position="341"/>
        <end position="394"/>
    </location>
</feature>
<keyword evidence="5" id="KW-0472">Membrane</keyword>
<gene>
    <name evidence="8" type="ordered locus">Aave_3998</name>
</gene>
<evidence type="ECO:0000256" key="5">
    <source>
        <dbReference type="SAM" id="Phobius"/>
    </source>
</evidence>
<dbReference type="EC" id="2.7.7.65" evidence="1"/>
<name>A1TUA2_PARC0</name>
<evidence type="ECO:0000259" key="6">
    <source>
        <dbReference type="PROSITE" id="PS50885"/>
    </source>
</evidence>
<feature type="compositionally biased region" description="Basic residues" evidence="4">
    <location>
        <begin position="1"/>
        <end position="15"/>
    </location>
</feature>
<evidence type="ECO:0000256" key="3">
    <source>
        <dbReference type="SAM" id="Coils"/>
    </source>
</evidence>
<feature type="transmembrane region" description="Helical" evidence="5">
    <location>
        <begin position="40"/>
        <end position="60"/>
    </location>
</feature>
<evidence type="ECO:0000256" key="1">
    <source>
        <dbReference type="ARBA" id="ARBA00012528"/>
    </source>
</evidence>
<dbReference type="GO" id="GO:0052621">
    <property type="term" value="F:diguanylate cyclase activity"/>
    <property type="evidence" value="ECO:0007669"/>
    <property type="project" value="UniProtKB-EC"/>
</dbReference>
<dbReference type="FunFam" id="3.30.70.270:FF:000001">
    <property type="entry name" value="Diguanylate cyclase domain protein"/>
    <property type="match status" value="1"/>
</dbReference>
<feature type="domain" description="GGDEF" evidence="7">
    <location>
        <begin position="455"/>
        <end position="586"/>
    </location>
</feature>
<protein>
    <recommendedName>
        <fullName evidence="1">diguanylate cyclase</fullName>
        <ecNumber evidence="1">2.7.7.65</ecNumber>
    </recommendedName>
</protein>
<dbReference type="PANTHER" id="PTHR45138">
    <property type="entry name" value="REGULATORY COMPONENTS OF SENSORY TRANSDUCTION SYSTEM"/>
    <property type="match status" value="1"/>
</dbReference>
<dbReference type="SMART" id="SM00304">
    <property type="entry name" value="HAMP"/>
    <property type="match status" value="1"/>
</dbReference>
<evidence type="ECO:0000313" key="9">
    <source>
        <dbReference type="Proteomes" id="UP000002596"/>
    </source>
</evidence>
<proteinExistence type="predicted"/>
<evidence type="ECO:0000256" key="2">
    <source>
        <dbReference type="ARBA" id="ARBA00034247"/>
    </source>
</evidence>
<dbReference type="Gene3D" id="6.10.340.10">
    <property type="match status" value="1"/>
</dbReference>
<dbReference type="Proteomes" id="UP000002596">
    <property type="component" value="Chromosome"/>
</dbReference>
<dbReference type="HOGENOM" id="CLU_000445_134_0_4"/>
<dbReference type="Gene3D" id="3.30.450.20">
    <property type="entry name" value="PAS domain"/>
    <property type="match status" value="1"/>
</dbReference>
<dbReference type="SMART" id="SM00267">
    <property type="entry name" value="GGDEF"/>
    <property type="match status" value="1"/>
</dbReference>
<sequence length="591" mass="65224">MRARRHSAARRHAPLRRTDNAAMHPIARPSLRPSSLRGQLTLWFGALTLASVLGVGFYLGRIATQDLARFAGDLLHTTARSATDLLATNLRERALEIDLLRQLPLFTQGDLGGEAMRRALDQRKDAHSEYAWIGIASPEGRVLQATGGLLVGEKVDQRPWFRDATTRLFVGDVHDAVLLAKRLPERRLDQPLRFIDFAAPIVDANGTLRGVIGAHAHWYWVTETVEAVAVDRAAGPGIEVLIADRSGNVLYPFRLAGQSRLPDRAAASARYERLTWADGTEYLSSTVPLPSVAGADLGWRIVVRQPADEALAPARALRRQLALLGLAAALLCGLVAYRLAARFSRPLELLARAAHAIERREGVPRYPDGTDTLEVAQLNRSFQSMTASLLEREQELSRLNTSLENQVRERTLALHQANQELENLAVRDPLTGLYNRRRFDEALQAYTARCRELGHRFALMIVDADHFKRVNDTHGHQTGDAVLRHLAGVITGCVRSTDFIARFGGEEFVVLMPEPRDREEGRFVAEKIRLAVGHTPFPGVGHLTVSIGLAFCHGGGEPLATILERADKALYQAKEEGRDRVCVAPASHTST</sequence>
<dbReference type="InterPro" id="IPR000160">
    <property type="entry name" value="GGDEF_dom"/>
</dbReference>
<dbReference type="PANTHER" id="PTHR45138:SF9">
    <property type="entry name" value="DIGUANYLATE CYCLASE DGCM-RELATED"/>
    <property type="match status" value="1"/>
</dbReference>
<dbReference type="STRING" id="397945.Aave_3998"/>
<feature type="region of interest" description="Disordered" evidence="4">
    <location>
        <begin position="1"/>
        <end position="30"/>
    </location>
</feature>
<dbReference type="KEGG" id="aav:Aave_3998"/>
<evidence type="ECO:0000256" key="4">
    <source>
        <dbReference type="SAM" id="MobiDB-lite"/>
    </source>
</evidence>
<dbReference type="PROSITE" id="PS50885">
    <property type="entry name" value="HAMP"/>
    <property type="match status" value="1"/>
</dbReference>
<dbReference type="eggNOG" id="COG3706">
    <property type="taxonomic scope" value="Bacteria"/>
</dbReference>
<dbReference type="Gene3D" id="3.30.70.270">
    <property type="match status" value="1"/>
</dbReference>
<keyword evidence="5" id="KW-0812">Transmembrane</keyword>
<dbReference type="Pfam" id="PF00672">
    <property type="entry name" value="HAMP"/>
    <property type="match status" value="1"/>
</dbReference>
<feature type="coiled-coil region" evidence="3">
    <location>
        <begin position="389"/>
        <end position="420"/>
    </location>
</feature>
<dbReference type="CDD" id="cd01949">
    <property type="entry name" value="GGDEF"/>
    <property type="match status" value="1"/>
</dbReference>
<dbReference type="NCBIfam" id="TIGR00254">
    <property type="entry name" value="GGDEF"/>
    <property type="match status" value="1"/>
</dbReference>
<dbReference type="SUPFAM" id="SSF55073">
    <property type="entry name" value="Nucleotide cyclase"/>
    <property type="match status" value="1"/>
</dbReference>
<dbReference type="GO" id="GO:0016020">
    <property type="term" value="C:membrane"/>
    <property type="evidence" value="ECO:0007669"/>
    <property type="project" value="InterPro"/>
</dbReference>
<evidence type="ECO:0000259" key="7">
    <source>
        <dbReference type="PROSITE" id="PS50887"/>
    </source>
</evidence>
<dbReference type="Pfam" id="PF00990">
    <property type="entry name" value="GGDEF"/>
    <property type="match status" value="1"/>
</dbReference>
<keyword evidence="3" id="KW-0175">Coiled coil</keyword>